<evidence type="ECO:0000256" key="7">
    <source>
        <dbReference type="ARBA" id="ARBA00023004"/>
    </source>
</evidence>
<keyword evidence="2" id="KW-0698">rRNA processing</keyword>
<keyword evidence="5" id="KW-0949">S-adenosyl-L-methionine</keyword>
<dbReference type="EC" id="2.1.1.190" evidence="9"/>
<evidence type="ECO:0000256" key="2">
    <source>
        <dbReference type="ARBA" id="ARBA00022552"/>
    </source>
</evidence>
<reference evidence="9" key="1">
    <citation type="submission" date="2016-10" db="EMBL/GenBank/DDBJ databases">
        <title>Sequence of Gallionella enrichment culture.</title>
        <authorList>
            <person name="Poehlein A."/>
            <person name="Muehling M."/>
            <person name="Daniel R."/>
        </authorList>
    </citation>
    <scope>NUCLEOTIDE SEQUENCE</scope>
</reference>
<dbReference type="InterPro" id="IPR010280">
    <property type="entry name" value="U5_MeTrfase_fam"/>
</dbReference>
<dbReference type="GO" id="GO:0046872">
    <property type="term" value="F:metal ion binding"/>
    <property type="evidence" value="ECO:0007669"/>
    <property type="project" value="UniProtKB-KW"/>
</dbReference>
<dbReference type="AlphaFoldDB" id="A0A1J5RVV1"/>
<dbReference type="GO" id="GO:0070475">
    <property type="term" value="P:rRNA base methylation"/>
    <property type="evidence" value="ECO:0007669"/>
    <property type="project" value="TreeGrafter"/>
</dbReference>
<gene>
    <name evidence="9" type="primary">rlmD_3</name>
    <name evidence="9" type="ORF">GALL_179080</name>
</gene>
<dbReference type="InterPro" id="IPR012340">
    <property type="entry name" value="NA-bd_OB-fold"/>
</dbReference>
<dbReference type="CDD" id="cd02440">
    <property type="entry name" value="AdoMet_MTases"/>
    <property type="match status" value="1"/>
</dbReference>
<dbReference type="FunFam" id="2.40.50.140:FF:000097">
    <property type="entry name" value="23S rRNA (uracil(1939)-C(5))-methyltransferase RlmD"/>
    <property type="match status" value="1"/>
</dbReference>
<proteinExistence type="inferred from homology"/>
<dbReference type="InterPro" id="IPR030390">
    <property type="entry name" value="MeTrfase_TrmA_AS"/>
</dbReference>
<dbReference type="GO" id="GO:0051539">
    <property type="term" value="F:4 iron, 4 sulfur cluster binding"/>
    <property type="evidence" value="ECO:0007669"/>
    <property type="project" value="UniProtKB-KW"/>
</dbReference>
<evidence type="ECO:0000259" key="8">
    <source>
        <dbReference type="PROSITE" id="PS50926"/>
    </source>
</evidence>
<dbReference type="GO" id="GO:0003723">
    <property type="term" value="F:RNA binding"/>
    <property type="evidence" value="ECO:0007669"/>
    <property type="project" value="InterPro"/>
</dbReference>
<dbReference type="Pfam" id="PF05958">
    <property type="entry name" value="tRNA_U5-meth_tr"/>
    <property type="match status" value="1"/>
</dbReference>
<dbReference type="InterPro" id="IPR030391">
    <property type="entry name" value="MeTrfase_TrmA_CS"/>
</dbReference>
<organism evidence="9">
    <name type="scientific">mine drainage metagenome</name>
    <dbReference type="NCBI Taxonomy" id="410659"/>
    <lineage>
        <taxon>unclassified sequences</taxon>
        <taxon>metagenomes</taxon>
        <taxon>ecological metagenomes</taxon>
    </lineage>
</organism>
<dbReference type="PROSITE" id="PS51687">
    <property type="entry name" value="SAM_MT_RNA_M5U"/>
    <property type="match status" value="1"/>
</dbReference>
<accession>A0A1J5RVV1</accession>
<dbReference type="PROSITE" id="PS01230">
    <property type="entry name" value="TRMA_1"/>
    <property type="match status" value="1"/>
</dbReference>
<evidence type="ECO:0000256" key="4">
    <source>
        <dbReference type="ARBA" id="ARBA00022679"/>
    </source>
</evidence>
<keyword evidence="6" id="KW-0479">Metal-binding</keyword>
<comment type="caution">
    <text evidence="9">The sequence shown here is derived from an EMBL/GenBank/DDBJ whole genome shotgun (WGS) entry which is preliminary data.</text>
</comment>
<evidence type="ECO:0000256" key="5">
    <source>
        <dbReference type="ARBA" id="ARBA00022691"/>
    </source>
</evidence>
<dbReference type="InterPro" id="IPR002792">
    <property type="entry name" value="TRAM_dom"/>
</dbReference>
<evidence type="ECO:0000256" key="1">
    <source>
        <dbReference type="ARBA" id="ARBA00022485"/>
    </source>
</evidence>
<sequence length="460" mass="51351">MRKRRNRSAVDITQVPVLTAVIESLDQEGRGVTHVEGKTIFIDGALPQEKVTFRSHHIKSSYEVANVVEVLKQSNQRVTPKCPHFGLCGGCKLQHLDFAAQVAAKQRLLENDLWHIGKVKPENILPPLYGPTWGYRHKARLSVKYVEKKQRVLVGFNEKATRYVADMNSCEVLVPEVSALIEPLQQMILALSIKDKLPQIELAVGEAVNDHPVIVLILRIMDALSEQDEALLKSFADKHTVQIWTQTKGPDTIKPFYPSAEQNLEQSAQLQYSLPEYELTYPFKPNEFTQVNPQINQVMIRRAMQLLAPQAHEKIADFFCGIGNFTLPIARSGAQVLGLEGLANLVERAKESAELNQINNTEFGVADLFKMTPESLTGLGRFDKWLVDPPRDGAFELIKSLDTTNSPQRIVYVSCNPATLARDAGVLVNEKCYALKAAGVINMFPHTAHVESIALFELIG</sequence>
<dbReference type="InterPro" id="IPR029063">
    <property type="entry name" value="SAM-dependent_MTases_sf"/>
</dbReference>
<dbReference type="NCBIfam" id="NF009639">
    <property type="entry name" value="PRK13168.1"/>
    <property type="match status" value="1"/>
</dbReference>
<evidence type="ECO:0000256" key="6">
    <source>
        <dbReference type="ARBA" id="ARBA00022723"/>
    </source>
</evidence>
<dbReference type="GO" id="GO:0070041">
    <property type="term" value="F:rRNA (uridine-C5-)-methyltransferase activity"/>
    <property type="evidence" value="ECO:0007669"/>
    <property type="project" value="TreeGrafter"/>
</dbReference>
<keyword evidence="1" id="KW-0411">Iron-sulfur</keyword>
<evidence type="ECO:0000313" key="9">
    <source>
        <dbReference type="EMBL" id="OIR00087.1"/>
    </source>
</evidence>
<keyword evidence="3 9" id="KW-0489">Methyltransferase</keyword>
<dbReference type="PANTHER" id="PTHR11061:SF49">
    <property type="entry name" value="23S RRNA (URACIL(1939)-C(5))-METHYLTRANSFERASE RLMD"/>
    <property type="match status" value="1"/>
</dbReference>
<dbReference type="PROSITE" id="PS01231">
    <property type="entry name" value="TRMA_2"/>
    <property type="match status" value="1"/>
</dbReference>
<keyword evidence="1" id="KW-0004">4Fe-4S</keyword>
<dbReference type="PANTHER" id="PTHR11061">
    <property type="entry name" value="RNA M5U METHYLTRANSFERASE"/>
    <property type="match status" value="1"/>
</dbReference>
<dbReference type="Gene3D" id="3.40.50.150">
    <property type="entry name" value="Vaccinia Virus protein VP39"/>
    <property type="match status" value="1"/>
</dbReference>
<dbReference type="NCBIfam" id="TIGR00479">
    <property type="entry name" value="rumA"/>
    <property type="match status" value="1"/>
</dbReference>
<name>A0A1J5RVV1_9ZZZZ</name>
<dbReference type="HAMAP" id="MF_01010">
    <property type="entry name" value="23SrRNA_methyltr_RlmD"/>
    <property type="match status" value="1"/>
</dbReference>
<evidence type="ECO:0000256" key="3">
    <source>
        <dbReference type="ARBA" id="ARBA00022603"/>
    </source>
</evidence>
<dbReference type="InterPro" id="IPR001566">
    <property type="entry name" value="23S_rRNA_MeTrfase_RlmD"/>
</dbReference>
<keyword evidence="7" id="KW-0408">Iron</keyword>
<dbReference type="EMBL" id="MLJW01000099">
    <property type="protein sequence ID" value="OIR00087.1"/>
    <property type="molecule type" value="Genomic_DNA"/>
</dbReference>
<dbReference type="PROSITE" id="PS50926">
    <property type="entry name" value="TRAM"/>
    <property type="match status" value="1"/>
</dbReference>
<dbReference type="SUPFAM" id="SSF53335">
    <property type="entry name" value="S-adenosyl-L-methionine-dependent methyltransferases"/>
    <property type="match status" value="1"/>
</dbReference>
<dbReference type="Gene3D" id="2.40.50.1070">
    <property type="match status" value="1"/>
</dbReference>
<keyword evidence="4 9" id="KW-0808">Transferase</keyword>
<dbReference type="SUPFAM" id="SSF50249">
    <property type="entry name" value="Nucleic acid-binding proteins"/>
    <property type="match status" value="1"/>
</dbReference>
<feature type="domain" description="TRAM" evidence="8">
    <location>
        <begin position="9"/>
        <end position="69"/>
    </location>
</feature>
<dbReference type="Gene3D" id="2.40.50.140">
    <property type="entry name" value="Nucleic acid-binding proteins"/>
    <property type="match status" value="1"/>
</dbReference>
<protein>
    <submittedName>
        <fullName evidence="9">23S rRNA (Uracil(1939)-C(5))-methyltransferase RlmD</fullName>
        <ecNumber evidence="9">2.1.1.190</ecNumber>
    </submittedName>
</protein>